<dbReference type="InterPro" id="IPR044659">
    <property type="entry name" value="PELPK1_2"/>
</dbReference>
<feature type="region of interest" description="Disordered" evidence="1">
    <location>
        <begin position="36"/>
        <end position="102"/>
    </location>
</feature>
<evidence type="ECO:0008006" key="5">
    <source>
        <dbReference type="Google" id="ProtNLM"/>
    </source>
</evidence>
<comment type="caution">
    <text evidence="3">The sequence shown here is derived from an EMBL/GenBank/DDBJ whole genome shotgun (WGS) entry which is preliminary data.</text>
</comment>
<evidence type="ECO:0000256" key="2">
    <source>
        <dbReference type="SAM" id="SignalP"/>
    </source>
</evidence>
<feature type="chain" id="PRO_5015176342" description="Hydroxyproline-rich glycoprotein family protein" evidence="2">
    <location>
        <begin position="18"/>
        <end position="102"/>
    </location>
</feature>
<keyword evidence="4" id="KW-1185">Reference proteome</keyword>
<organism evidence="3 4">
    <name type="scientific">Trema orientale</name>
    <name type="common">Charcoal tree</name>
    <name type="synonym">Celtis orientalis</name>
    <dbReference type="NCBI Taxonomy" id="63057"/>
    <lineage>
        <taxon>Eukaryota</taxon>
        <taxon>Viridiplantae</taxon>
        <taxon>Streptophyta</taxon>
        <taxon>Embryophyta</taxon>
        <taxon>Tracheophyta</taxon>
        <taxon>Spermatophyta</taxon>
        <taxon>Magnoliopsida</taxon>
        <taxon>eudicotyledons</taxon>
        <taxon>Gunneridae</taxon>
        <taxon>Pentapetalae</taxon>
        <taxon>rosids</taxon>
        <taxon>fabids</taxon>
        <taxon>Rosales</taxon>
        <taxon>Cannabaceae</taxon>
        <taxon>Trema</taxon>
    </lineage>
</organism>
<dbReference type="EMBL" id="JXTC01000025">
    <property type="protein sequence ID" value="PON98312.1"/>
    <property type="molecule type" value="Genomic_DNA"/>
</dbReference>
<gene>
    <name evidence="3" type="ORF">TorRG33x02_058870</name>
</gene>
<feature type="compositionally biased region" description="Basic and acidic residues" evidence="1">
    <location>
        <begin position="45"/>
        <end position="85"/>
    </location>
</feature>
<reference evidence="4" key="1">
    <citation type="submission" date="2016-06" db="EMBL/GenBank/DDBJ databases">
        <title>Parallel loss of symbiosis genes in relatives of nitrogen-fixing non-legume Parasponia.</title>
        <authorList>
            <person name="Van Velzen R."/>
            <person name="Holmer R."/>
            <person name="Bu F."/>
            <person name="Rutten L."/>
            <person name="Van Zeijl A."/>
            <person name="Liu W."/>
            <person name="Santuari L."/>
            <person name="Cao Q."/>
            <person name="Sharma T."/>
            <person name="Shen D."/>
            <person name="Roswanjaya Y."/>
            <person name="Wardhani T."/>
            <person name="Kalhor M.S."/>
            <person name="Jansen J."/>
            <person name="Van den Hoogen J."/>
            <person name="Gungor B."/>
            <person name="Hartog M."/>
            <person name="Hontelez J."/>
            <person name="Verver J."/>
            <person name="Yang W.-C."/>
            <person name="Schijlen E."/>
            <person name="Repin R."/>
            <person name="Schilthuizen M."/>
            <person name="Schranz E."/>
            <person name="Heidstra R."/>
            <person name="Miyata K."/>
            <person name="Fedorova E."/>
            <person name="Kohlen W."/>
            <person name="Bisseling T."/>
            <person name="Smit S."/>
            <person name="Geurts R."/>
        </authorList>
    </citation>
    <scope>NUCLEOTIDE SEQUENCE [LARGE SCALE GENOMIC DNA]</scope>
    <source>
        <strain evidence="4">cv. RG33-2</strain>
    </source>
</reference>
<evidence type="ECO:0000256" key="1">
    <source>
        <dbReference type="SAM" id="MobiDB-lite"/>
    </source>
</evidence>
<dbReference type="Proteomes" id="UP000237000">
    <property type="component" value="Unassembled WGS sequence"/>
</dbReference>
<feature type="signal peptide" evidence="2">
    <location>
        <begin position="1"/>
        <end position="17"/>
    </location>
</feature>
<dbReference type="AlphaFoldDB" id="A0A2P5FKI4"/>
<accession>A0A2P5FKI4</accession>
<sequence>MAYQRLLSFMLPFLVLTFSSMISNTMVSEARHLLESTPDLPKVPELPKPEIPKLPELPKPEVPKLPELPRELPKPEIPKIPELPKPEVPNKGTKIREALKSN</sequence>
<dbReference type="PANTHER" id="PTHR33088">
    <property type="entry name" value="MUCIN-2"/>
    <property type="match status" value="1"/>
</dbReference>
<dbReference type="OrthoDB" id="1748153at2759"/>
<protein>
    <recommendedName>
        <fullName evidence="5">Hydroxyproline-rich glycoprotein family protein</fullName>
    </recommendedName>
</protein>
<dbReference type="InParanoid" id="A0A2P5FKI4"/>
<dbReference type="PANTHER" id="PTHR33088:SF28">
    <property type="entry name" value="PROTEIN PELPK1-RELATED"/>
    <property type="match status" value="1"/>
</dbReference>
<evidence type="ECO:0000313" key="4">
    <source>
        <dbReference type="Proteomes" id="UP000237000"/>
    </source>
</evidence>
<proteinExistence type="predicted"/>
<keyword evidence="2" id="KW-0732">Signal</keyword>
<evidence type="ECO:0000313" key="3">
    <source>
        <dbReference type="EMBL" id="PON98312.1"/>
    </source>
</evidence>
<name>A0A2P5FKI4_TREOI</name>